<dbReference type="AlphaFoldDB" id="A0A078M435"/>
<keyword evidence="1" id="KW-1133">Transmembrane helix</keyword>
<keyword evidence="1" id="KW-0812">Transmembrane</keyword>
<name>A0A078M435_9STAP</name>
<dbReference type="Proteomes" id="UP000044136">
    <property type="component" value="Unassembled WGS sequence"/>
</dbReference>
<dbReference type="EMBL" id="CCSE01000001">
    <property type="protein sequence ID" value="CEA00057.1"/>
    <property type="molecule type" value="Genomic_DNA"/>
</dbReference>
<accession>A0A078M435</accession>
<feature type="transmembrane region" description="Helical" evidence="1">
    <location>
        <begin position="12"/>
        <end position="31"/>
    </location>
</feature>
<gene>
    <name evidence="2" type="ORF">BN1048_00792</name>
</gene>
<organism evidence="2 3">
    <name type="scientific">Jeotgalicoccus saudimassiliensis</name>
    <dbReference type="NCBI Taxonomy" id="1461582"/>
    <lineage>
        <taxon>Bacteria</taxon>
        <taxon>Bacillati</taxon>
        <taxon>Bacillota</taxon>
        <taxon>Bacilli</taxon>
        <taxon>Bacillales</taxon>
        <taxon>Staphylococcaceae</taxon>
        <taxon>Jeotgalicoccus</taxon>
    </lineage>
</organism>
<keyword evidence="3" id="KW-1185">Reference proteome</keyword>
<keyword evidence="1" id="KW-0472">Membrane</keyword>
<proteinExistence type="predicted"/>
<dbReference type="HOGENOM" id="CLU_1872659_0_0_9"/>
<evidence type="ECO:0000256" key="1">
    <source>
        <dbReference type="SAM" id="Phobius"/>
    </source>
</evidence>
<dbReference type="InterPro" id="IPR016977">
    <property type="entry name" value="ComGF"/>
</dbReference>
<dbReference type="OrthoDB" id="2389669at2"/>
<reference evidence="2 3" key="1">
    <citation type="submission" date="2014-07" db="EMBL/GenBank/DDBJ databases">
        <authorList>
            <person name="Urmite Genomes Urmite Genomes"/>
        </authorList>
    </citation>
    <scope>NUCLEOTIDE SEQUENCE [LARGE SCALE GENOMIC DNA]</scope>
    <source>
        <strain evidence="2 3">13MG44_air</strain>
    </source>
</reference>
<dbReference type="eggNOG" id="COG4940">
    <property type="taxonomic scope" value="Bacteria"/>
</dbReference>
<evidence type="ECO:0000313" key="2">
    <source>
        <dbReference type="EMBL" id="CEA00057.1"/>
    </source>
</evidence>
<sequence>MNGSKKYAADGFSYMEILLSLMTASLIMAVMPNILVMFQSLTPVSDYYDTDIFTLDIIDTYNAAEEIEISGQTISFNTGKDEVSYRYSNGRIIKSVNGDGFVTLMFNIESFTLTETDKTITLELKGAANETFIFSQ</sequence>
<dbReference type="STRING" id="1461582.BN1048_00792"/>
<protein>
    <recommendedName>
        <fullName evidence="4">Competence protein ComGF</fullName>
    </recommendedName>
</protein>
<dbReference type="Pfam" id="PF15980">
    <property type="entry name" value="ComGF"/>
    <property type="match status" value="1"/>
</dbReference>
<evidence type="ECO:0008006" key="4">
    <source>
        <dbReference type="Google" id="ProtNLM"/>
    </source>
</evidence>
<evidence type="ECO:0000313" key="3">
    <source>
        <dbReference type="Proteomes" id="UP000044136"/>
    </source>
</evidence>
<dbReference type="RefSeq" id="WP_052108777.1">
    <property type="nucleotide sequence ID" value="NZ_CCSE01000001.1"/>
</dbReference>